<dbReference type="EMBL" id="JASCZI010123680">
    <property type="protein sequence ID" value="MED6165561.1"/>
    <property type="molecule type" value="Genomic_DNA"/>
</dbReference>
<comment type="subcellular location">
    <subcellularLocation>
        <location evidence="7">Golgi apparatus</location>
        <location evidence="7">Golgi stack membrane</location>
        <topology evidence="7">Single-pass type II membrane protein</topology>
    </subcellularLocation>
</comment>
<protein>
    <recommendedName>
        <fullName evidence="7">Fucosyltransferase</fullName>
        <ecNumber evidence="7">2.4.1.-</ecNumber>
    </recommendedName>
</protein>
<keyword evidence="4 7" id="KW-0333">Golgi apparatus</keyword>
<sequence>MVKISNNFASFEGFQKVLGGKYQNVTDEFLSKVVPLNNNGTNNNNTSLGLLEGRGIVQNMTHQKLGEGGEEKNNNTIEVVQEKTQNNHTASQEIPTDEVPPNDSKKISTNDSIKEVKNYDDKFMDGLLASGFDESTCLSRYQSHLYRKVSPYKPSPYLISKLRNYEQIHKKCGPNTIAYNTTMAKIIIPSSSETDDHHHYNDNVSDATLCKYVVWSPANGLGNRMISIAATFLYAVLTERVLLVRFEPDMHGLFCEPFQDSTWILPMDSPFWNNENIETYQSVLGKEDNARNLTLDQLSLPSVLFIDLQFRPEDPERFFHCDHNQEALNKVDVLIIQSDQYFVPSLFMIPSFSVDLNKMFPEKDAVFHHVGRYLFHPSNDAWGQITRFYDAYLAKADERIGLQVRVFNPASIPQQAVVNLLLSCAIENKILPGIDTQNPASNAKNTNHTLKAVLVASLYPEYAENLRTMYLKGPTVTGEVIGIYQPSHEEEQKFNDNVHNIKALVDMYLLSLCDVLVTTSVSTFGYVAHGFGGLKPWLLYRLTSDETHSPACVRDYSPEPCYHFGPQHQCNGKPEQHFGTSFPHIFECKDFDRGVKLVDGV</sequence>
<dbReference type="Gene3D" id="3.40.50.11350">
    <property type="match status" value="1"/>
</dbReference>
<evidence type="ECO:0000256" key="6">
    <source>
        <dbReference type="ARBA" id="ARBA00023316"/>
    </source>
</evidence>
<dbReference type="Gene3D" id="3.40.50.11340">
    <property type="match status" value="1"/>
</dbReference>
<gene>
    <name evidence="9" type="ORF">PIB30_100721</name>
</gene>
<comment type="similarity">
    <text evidence="1 7">Belongs to the glycosyltransferase 37 family.</text>
</comment>
<dbReference type="PANTHER" id="PTHR31889">
    <property type="entry name" value="FUCOSYLTRANSFERASE 2-RELATED"/>
    <property type="match status" value="1"/>
</dbReference>
<organism evidence="9 10">
    <name type="scientific">Stylosanthes scabra</name>
    <dbReference type="NCBI Taxonomy" id="79078"/>
    <lineage>
        <taxon>Eukaryota</taxon>
        <taxon>Viridiplantae</taxon>
        <taxon>Streptophyta</taxon>
        <taxon>Embryophyta</taxon>
        <taxon>Tracheophyta</taxon>
        <taxon>Spermatophyta</taxon>
        <taxon>Magnoliopsida</taxon>
        <taxon>eudicotyledons</taxon>
        <taxon>Gunneridae</taxon>
        <taxon>Pentapetalae</taxon>
        <taxon>rosids</taxon>
        <taxon>fabids</taxon>
        <taxon>Fabales</taxon>
        <taxon>Fabaceae</taxon>
        <taxon>Papilionoideae</taxon>
        <taxon>50 kb inversion clade</taxon>
        <taxon>dalbergioids sensu lato</taxon>
        <taxon>Dalbergieae</taxon>
        <taxon>Pterocarpus clade</taxon>
        <taxon>Stylosanthes</taxon>
    </lineage>
</organism>
<dbReference type="InterPro" id="IPR004938">
    <property type="entry name" value="XG_FTase"/>
</dbReference>
<dbReference type="Proteomes" id="UP001341840">
    <property type="component" value="Unassembled WGS sequence"/>
</dbReference>
<dbReference type="EC" id="2.4.1.-" evidence="7"/>
<evidence type="ECO:0000256" key="4">
    <source>
        <dbReference type="ARBA" id="ARBA00023034"/>
    </source>
</evidence>
<comment type="caution">
    <text evidence="9">The sequence shown here is derived from an EMBL/GenBank/DDBJ whole genome shotgun (WGS) entry which is preliminary data.</text>
</comment>
<evidence type="ECO:0000256" key="2">
    <source>
        <dbReference type="ARBA" id="ARBA00022676"/>
    </source>
</evidence>
<proteinExistence type="inferred from homology"/>
<keyword evidence="6 7" id="KW-0961">Cell wall biogenesis/degradation</keyword>
<feature type="compositionally biased region" description="Polar residues" evidence="8">
    <location>
        <begin position="84"/>
        <end position="94"/>
    </location>
</feature>
<evidence type="ECO:0000313" key="10">
    <source>
        <dbReference type="Proteomes" id="UP001341840"/>
    </source>
</evidence>
<keyword evidence="3 7" id="KW-0808">Transferase</keyword>
<keyword evidence="2 7" id="KW-0328">Glycosyltransferase</keyword>
<dbReference type="Pfam" id="PF03254">
    <property type="entry name" value="XG_FTase"/>
    <property type="match status" value="1"/>
</dbReference>
<feature type="region of interest" description="Disordered" evidence="8">
    <location>
        <begin position="84"/>
        <end position="108"/>
    </location>
</feature>
<evidence type="ECO:0000313" key="9">
    <source>
        <dbReference type="EMBL" id="MED6165561.1"/>
    </source>
</evidence>
<comment type="function">
    <text evidence="7">May be involved in cell wall biosynthesis.</text>
</comment>
<keyword evidence="5" id="KW-0325">Glycoprotein</keyword>
<accession>A0ABU6UWQ2</accession>
<evidence type="ECO:0000256" key="3">
    <source>
        <dbReference type="ARBA" id="ARBA00022679"/>
    </source>
</evidence>
<dbReference type="PANTHER" id="PTHR31889:SF57">
    <property type="entry name" value="FUCOSYLTRANSFERASE"/>
    <property type="match status" value="1"/>
</dbReference>
<evidence type="ECO:0000256" key="8">
    <source>
        <dbReference type="SAM" id="MobiDB-lite"/>
    </source>
</evidence>
<evidence type="ECO:0000256" key="7">
    <source>
        <dbReference type="RuleBase" id="RU367004"/>
    </source>
</evidence>
<evidence type="ECO:0000256" key="1">
    <source>
        <dbReference type="ARBA" id="ARBA00010481"/>
    </source>
</evidence>
<reference evidence="9 10" key="1">
    <citation type="journal article" date="2023" name="Plants (Basel)">
        <title>Bridging the Gap: Combining Genomics and Transcriptomics Approaches to Understand Stylosanthes scabra, an Orphan Legume from the Brazilian Caatinga.</title>
        <authorList>
            <person name="Ferreira-Neto J.R.C."/>
            <person name="da Silva M.D."/>
            <person name="Binneck E."/>
            <person name="de Melo N.F."/>
            <person name="da Silva R.H."/>
            <person name="de Melo A.L.T.M."/>
            <person name="Pandolfi V."/>
            <person name="Bustamante F.O."/>
            <person name="Brasileiro-Vidal A.C."/>
            <person name="Benko-Iseppon A.M."/>
        </authorList>
    </citation>
    <scope>NUCLEOTIDE SEQUENCE [LARGE SCALE GENOMIC DNA]</scope>
    <source>
        <tissue evidence="9">Leaves</tissue>
    </source>
</reference>
<evidence type="ECO:0000256" key="5">
    <source>
        <dbReference type="ARBA" id="ARBA00023180"/>
    </source>
</evidence>
<keyword evidence="10" id="KW-1185">Reference proteome</keyword>
<name>A0ABU6UWQ2_9FABA</name>